<dbReference type="InParanoid" id="E9EIT1"/>
<keyword evidence="2" id="KW-1185">Reference proteome</keyword>
<gene>
    <name evidence="1" type="ORF">MAC_09779</name>
</gene>
<organism evidence="2">
    <name type="scientific">Metarhizium acridum (strain CQMa 102)</name>
    <dbReference type="NCBI Taxonomy" id="655827"/>
    <lineage>
        <taxon>Eukaryota</taxon>
        <taxon>Fungi</taxon>
        <taxon>Dikarya</taxon>
        <taxon>Ascomycota</taxon>
        <taxon>Pezizomycotina</taxon>
        <taxon>Sordariomycetes</taxon>
        <taxon>Hypocreomycetidae</taxon>
        <taxon>Hypocreales</taxon>
        <taxon>Clavicipitaceae</taxon>
        <taxon>Metarhizium</taxon>
    </lineage>
</organism>
<dbReference type="EMBL" id="GL698658">
    <property type="protein sequence ID" value="EFY84177.1"/>
    <property type="molecule type" value="Genomic_DNA"/>
</dbReference>
<dbReference type="Proteomes" id="UP000002499">
    <property type="component" value="Unassembled WGS sequence"/>
</dbReference>
<accession>E9EIT1</accession>
<evidence type="ECO:0000313" key="1">
    <source>
        <dbReference type="EMBL" id="EFY84177.1"/>
    </source>
</evidence>
<dbReference type="HOGENOM" id="CLU_866216_0_0_1"/>
<name>E9EIT1_METAQ</name>
<dbReference type="AlphaFoldDB" id="E9EIT1"/>
<evidence type="ECO:0000313" key="2">
    <source>
        <dbReference type="Proteomes" id="UP000002499"/>
    </source>
</evidence>
<dbReference type="OrthoDB" id="5070004at2759"/>
<protein>
    <submittedName>
        <fullName evidence="1">Uncharacterized protein</fullName>
    </submittedName>
</protein>
<proteinExistence type="predicted"/>
<sequence length="321" mass="36011">MFDLKSSSTFLEQPVKDFYDKIIIPAAYETISDPVRQEIPRSYDIVYAKSRAFQEKPGTGRWLPEDEGRVFQLRYTLPAQELRLFWKSVVEKANTVDVATQRGEKIAYFQNPQLLFQAHDLKNTIAKPSLDVTLSLFRDTILAALDPDHLDVHSCWLDIGARDYVSSSSTSTLAGLKPYTLLWKSHCLAGLDKQLSLLLAESSLAPSHFRSFLLRDVGTYVSKAKSMRGFNPGHPDARRPAIIRAKAYNCNKEPFSVMHRDYRLFGSGFLPLLALDEAMIRDLAVNNQNHQRASNGDLNGGAGETCNSVIIDLRNSCASHS</sequence>
<reference evidence="1 2" key="1">
    <citation type="journal article" date="2011" name="PLoS Genet.">
        <title>Genome sequencing and comparative transcriptomics of the model entomopathogenic fungi Metarhizium anisopliae and M. acridum.</title>
        <authorList>
            <person name="Gao Q."/>
            <person name="Jin K."/>
            <person name="Ying S.H."/>
            <person name="Zhang Y."/>
            <person name="Xiao G."/>
            <person name="Shang Y."/>
            <person name="Duan Z."/>
            <person name="Hu X."/>
            <person name="Xie X.Q."/>
            <person name="Zhou G."/>
            <person name="Peng G."/>
            <person name="Luo Z."/>
            <person name="Huang W."/>
            <person name="Wang B."/>
            <person name="Fang W."/>
            <person name="Wang S."/>
            <person name="Zhong Y."/>
            <person name="Ma L.J."/>
            <person name="St Leger R.J."/>
            <person name="Zhao G.P."/>
            <person name="Pei Y."/>
            <person name="Feng M.G."/>
            <person name="Xia Y."/>
            <person name="Wang C."/>
        </authorList>
    </citation>
    <scope>NUCLEOTIDE SEQUENCE [LARGE SCALE GENOMIC DNA]</scope>
    <source>
        <strain evidence="1 2">CQMa 102</strain>
    </source>
</reference>